<sequence>MFIGYFHKRHVRKSGGTRTTGSTYSCHRCHDELHVKTNTTKRKVDSKLQEIQGNKRKNGPSVCKSVNLKGNKKALSKVRQVRSRNSKIIPSSIPLRRSTRKAKSLYMQSQMNGGHKKGKSGKKNMGRRKGKQSKPKKVTSEKSKETTSEYEQLAVTTARRTRTKICSSYWLNGLQLSRKPNDARIMLFKEKKSVVSSEDFSGSLDYPKCCLCCENECTLNYIACEICGDWFHGDAFGLNMENVRQLIGFKCHVCLDRTAPICPHMKINGLSHPESNAANECAEELSNPVSLQPLSEVCLPLLNL</sequence>
<dbReference type="InterPro" id="IPR013083">
    <property type="entry name" value="Znf_RING/FYVE/PHD"/>
</dbReference>
<gene>
    <name evidence="5" type="ORF">AYBTSS11_LOCUS6642</name>
</gene>
<dbReference type="Gene3D" id="3.30.40.10">
    <property type="entry name" value="Zinc/RING finger domain, C3HC4 (zinc finger)"/>
    <property type="match status" value="1"/>
</dbReference>
<dbReference type="SUPFAM" id="SSF57903">
    <property type="entry name" value="FYVE/PHD zinc finger"/>
    <property type="match status" value="1"/>
</dbReference>
<feature type="compositionally biased region" description="Basic residues" evidence="4">
    <location>
        <begin position="114"/>
        <end position="137"/>
    </location>
</feature>
<evidence type="ECO:0000256" key="3">
    <source>
        <dbReference type="ARBA" id="ARBA00022833"/>
    </source>
</evidence>
<name>A0AA86RXW9_9FABA</name>
<protein>
    <submittedName>
        <fullName evidence="5">Uncharacterized protein</fullName>
    </submittedName>
</protein>
<evidence type="ECO:0000256" key="1">
    <source>
        <dbReference type="ARBA" id="ARBA00022723"/>
    </source>
</evidence>
<keyword evidence="6" id="KW-1185">Reference proteome</keyword>
<accession>A0AA86RXW9</accession>
<dbReference type="GO" id="GO:0008270">
    <property type="term" value="F:zinc ion binding"/>
    <property type="evidence" value="ECO:0007669"/>
    <property type="project" value="UniProtKB-KW"/>
</dbReference>
<dbReference type="InterPro" id="IPR011011">
    <property type="entry name" value="Znf_FYVE_PHD"/>
</dbReference>
<evidence type="ECO:0000256" key="2">
    <source>
        <dbReference type="ARBA" id="ARBA00022771"/>
    </source>
</evidence>
<organism evidence="5 6">
    <name type="scientific">Sphenostylis stenocarpa</name>
    <dbReference type="NCBI Taxonomy" id="92480"/>
    <lineage>
        <taxon>Eukaryota</taxon>
        <taxon>Viridiplantae</taxon>
        <taxon>Streptophyta</taxon>
        <taxon>Embryophyta</taxon>
        <taxon>Tracheophyta</taxon>
        <taxon>Spermatophyta</taxon>
        <taxon>Magnoliopsida</taxon>
        <taxon>eudicotyledons</taxon>
        <taxon>Gunneridae</taxon>
        <taxon>Pentapetalae</taxon>
        <taxon>rosids</taxon>
        <taxon>fabids</taxon>
        <taxon>Fabales</taxon>
        <taxon>Fabaceae</taxon>
        <taxon>Papilionoideae</taxon>
        <taxon>50 kb inversion clade</taxon>
        <taxon>NPAAA clade</taxon>
        <taxon>indigoferoid/millettioid clade</taxon>
        <taxon>Phaseoleae</taxon>
        <taxon>Sphenostylis</taxon>
    </lineage>
</organism>
<dbReference type="PANTHER" id="PTHR46508:SF5">
    <property type="entry name" value="PHD-FINGER AND DNA BINDING DOMAIN-CONTAINING PROTEIN"/>
    <property type="match status" value="1"/>
</dbReference>
<dbReference type="PANTHER" id="PTHR46508">
    <property type="entry name" value="PHD FINGER FAMILY PROTEIN"/>
    <property type="match status" value="1"/>
</dbReference>
<evidence type="ECO:0000313" key="5">
    <source>
        <dbReference type="EMBL" id="CAJ1933950.1"/>
    </source>
</evidence>
<dbReference type="Gramene" id="rna-AYBTSS11_LOCUS6642">
    <property type="protein sequence ID" value="CAJ1933950.1"/>
    <property type="gene ID" value="gene-AYBTSS11_LOCUS6642"/>
</dbReference>
<dbReference type="Proteomes" id="UP001189624">
    <property type="component" value="Chromosome 2"/>
</dbReference>
<evidence type="ECO:0000313" key="6">
    <source>
        <dbReference type="Proteomes" id="UP001189624"/>
    </source>
</evidence>
<evidence type="ECO:0000256" key="4">
    <source>
        <dbReference type="SAM" id="MobiDB-lite"/>
    </source>
</evidence>
<keyword evidence="3" id="KW-0862">Zinc</keyword>
<dbReference type="EMBL" id="OY731399">
    <property type="protein sequence ID" value="CAJ1933950.1"/>
    <property type="molecule type" value="Genomic_DNA"/>
</dbReference>
<dbReference type="AlphaFoldDB" id="A0AA86RXW9"/>
<feature type="region of interest" description="Disordered" evidence="4">
    <location>
        <begin position="106"/>
        <end position="146"/>
    </location>
</feature>
<keyword evidence="1" id="KW-0479">Metal-binding</keyword>
<reference evidence="5" key="1">
    <citation type="submission" date="2023-10" db="EMBL/GenBank/DDBJ databases">
        <authorList>
            <person name="Domelevo Entfellner J.-B."/>
        </authorList>
    </citation>
    <scope>NUCLEOTIDE SEQUENCE</scope>
</reference>
<proteinExistence type="predicted"/>
<keyword evidence="2" id="KW-0863">Zinc-finger</keyword>